<dbReference type="RefSeq" id="WP_262950990.1">
    <property type="nucleotide sequence ID" value="NZ_AP028127.1"/>
</dbReference>
<accession>A0ABM8IL20</accession>
<dbReference type="Proteomes" id="UP001432099">
    <property type="component" value="Chromosome"/>
</dbReference>
<proteinExistence type="predicted"/>
<keyword evidence="1" id="KW-0472">Membrane</keyword>
<evidence type="ECO:0000313" key="2">
    <source>
        <dbReference type="EMBL" id="BEH90058.1"/>
    </source>
</evidence>
<protein>
    <recommendedName>
        <fullName evidence="4">DUF4366 domain-containing protein</fullName>
    </recommendedName>
</protein>
<evidence type="ECO:0000313" key="3">
    <source>
        <dbReference type="Proteomes" id="UP001432099"/>
    </source>
</evidence>
<gene>
    <name evidence="2" type="ORF">T23_01600</name>
</gene>
<organism evidence="2 3">
    <name type="scientific">Turicibacter faecis</name>
    <dbReference type="NCBI Taxonomy" id="2963365"/>
    <lineage>
        <taxon>Bacteria</taxon>
        <taxon>Bacillati</taxon>
        <taxon>Bacillota</taxon>
        <taxon>Erysipelotrichia</taxon>
        <taxon>Erysipelotrichales</taxon>
        <taxon>Turicibacteraceae</taxon>
        <taxon>Turicibacter</taxon>
    </lineage>
</organism>
<evidence type="ECO:0000256" key="1">
    <source>
        <dbReference type="SAM" id="Phobius"/>
    </source>
</evidence>
<keyword evidence="1" id="KW-1133">Transmembrane helix</keyword>
<feature type="transmembrane region" description="Helical" evidence="1">
    <location>
        <begin position="52"/>
        <end position="73"/>
    </location>
</feature>
<keyword evidence="3" id="KW-1185">Reference proteome</keyword>
<keyword evidence="1" id="KW-0812">Transmembrane</keyword>
<evidence type="ECO:0008006" key="4">
    <source>
        <dbReference type="Google" id="ProtNLM"/>
    </source>
</evidence>
<name>A0ABM8IL20_9FIRM</name>
<reference evidence="2" key="1">
    <citation type="journal article" date="2024" name="Int. J. Syst. Evol. Microbiol.">
        <title>Turicibacter faecis sp. nov., isolated from faeces of heart failure mouse model.</title>
        <authorList>
            <person name="Imamura Y."/>
            <person name="Motooka D."/>
            <person name="Nakajima Y."/>
            <person name="Ito S."/>
            <person name="Kitakaze M."/>
            <person name="Iida T."/>
            <person name="Nakamura S."/>
        </authorList>
    </citation>
    <scope>NUCLEOTIDE SEQUENCE</scope>
    <source>
        <strain evidence="2">TC023</strain>
    </source>
</reference>
<dbReference type="EMBL" id="AP028127">
    <property type="protein sequence ID" value="BEH90058.1"/>
    <property type="molecule type" value="Genomic_DNA"/>
</dbReference>
<sequence length="134" mass="15582">MHTTDTRSHEYQEEKVESETRMMRTLFDSMTHLMGASIKKGLDTLRKDNRSLLTGLLVVSALSCLFTGTIAYYTMKQPQPSREEIIANYMNGNPYYFDSQIPGDLPTEIEEFLEEWFFDFTNPSTSPEQPFQEF</sequence>